<sequence>MSWSRRGILLSGALALAACGFTPVYGPGGTGGKLFGQIRTATPTTPDEFTFAGRIAERLGPDQQARFALAYNLRIAVVSQAITTDEVTTRYSLNGTADFVLTETASGAEVTRGQVSTFTSYSTTGTTIATMSAEQDAHDRLARMLADQVVTRLLAIDPATLQ</sequence>
<keyword evidence="1" id="KW-0449">Lipoprotein</keyword>
<protein>
    <submittedName>
        <fullName evidence="1">LPS-assembly lipoprotein</fullName>
    </submittedName>
</protein>
<organism evidence="1 2">
    <name type="scientific">Paracoccus lutimaris</name>
    <dbReference type="NCBI Taxonomy" id="1490030"/>
    <lineage>
        <taxon>Bacteria</taxon>
        <taxon>Pseudomonadati</taxon>
        <taxon>Pseudomonadota</taxon>
        <taxon>Alphaproteobacteria</taxon>
        <taxon>Rhodobacterales</taxon>
        <taxon>Paracoccaceae</taxon>
        <taxon>Paracoccus</taxon>
    </lineage>
</organism>
<dbReference type="GO" id="GO:0019867">
    <property type="term" value="C:outer membrane"/>
    <property type="evidence" value="ECO:0007669"/>
    <property type="project" value="InterPro"/>
</dbReference>
<comment type="caution">
    <text evidence="1">The sequence shown here is derived from an EMBL/GenBank/DDBJ whole genome shotgun (WGS) entry which is preliminary data.</text>
</comment>
<dbReference type="RefSeq" id="WP_114349241.1">
    <property type="nucleotide sequence ID" value="NZ_QPJL01000009.1"/>
</dbReference>
<dbReference type="AlphaFoldDB" id="A0A368YX92"/>
<reference evidence="1 2" key="1">
    <citation type="submission" date="2018-07" db="EMBL/GenBank/DDBJ databases">
        <title>Genomic Encyclopedia of Type Strains, Phase III (KMG-III): the genomes of soil and plant-associated and newly described type strains.</title>
        <authorList>
            <person name="Whitman W."/>
        </authorList>
    </citation>
    <scope>NUCLEOTIDE SEQUENCE [LARGE SCALE GENOMIC DNA]</scope>
    <source>
        <strain evidence="1 2">CECT 8525</strain>
    </source>
</reference>
<keyword evidence="2" id="KW-1185">Reference proteome</keyword>
<dbReference type="Gene3D" id="3.30.160.150">
    <property type="entry name" value="Lipoprotein like domain"/>
    <property type="match status" value="1"/>
</dbReference>
<dbReference type="InterPro" id="IPR007485">
    <property type="entry name" value="LPS_assembly_LptE"/>
</dbReference>
<dbReference type="Pfam" id="PF04390">
    <property type="entry name" value="LptE"/>
    <property type="match status" value="1"/>
</dbReference>
<dbReference type="GO" id="GO:0043165">
    <property type="term" value="P:Gram-negative-bacterium-type cell outer membrane assembly"/>
    <property type="evidence" value="ECO:0007669"/>
    <property type="project" value="InterPro"/>
</dbReference>
<evidence type="ECO:0000313" key="1">
    <source>
        <dbReference type="EMBL" id="RCW83886.1"/>
    </source>
</evidence>
<dbReference type="EMBL" id="QPJL01000009">
    <property type="protein sequence ID" value="RCW83886.1"/>
    <property type="molecule type" value="Genomic_DNA"/>
</dbReference>
<accession>A0A368YX92</accession>
<dbReference type="PROSITE" id="PS51257">
    <property type="entry name" value="PROKAR_LIPOPROTEIN"/>
    <property type="match status" value="1"/>
</dbReference>
<proteinExistence type="predicted"/>
<evidence type="ECO:0000313" key="2">
    <source>
        <dbReference type="Proteomes" id="UP000253345"/>
    </source>
</evidence>
<dbReference type="OrthoDB" id="7629596at2"/>
<dbReference type="Proteomes" id="UP000253345">
    <property type="component" value="Unassembled WGS sequence"/>
</dbReference>
<name>A0A368YX92_9RHOB</name>
<gene>
    <name evidence="1" type="ORF">DFP89_10967</name>
</gene>